<proteinExistence type="inferred from homology"/>
<dbReference type="GO" id="GO:0003677">
    <property type="term" value="F:DNA binding"/>
    <property type="evidence" value="ECO:0007669"/>
    <property type="project" value="InterPro"/>
</dbReference>
<dbReference type="GO" id="GO:0015074">
    <property type="term" value="P:DNA integration"/>
    <property type="evidence" value="ECO:0007669"/>
    <property type="project" value="UniProtKB-KW"/>
</dbReference>
<dbReference type="GO" id="GO:0006310">
    <property type="term" value="P:DNA recombination"/>
    <property type="evidence" value="ECO:0007669"/>
    <property type="project" value="UniProtKB-KW"/>
</dbReference>
<dbReference type="Gene3D" id="3.30.160.390">
    <property type="entry name" value="Integrase, DNA-binding domain"/>
    <property type="match status" value="1"/>
</dbReference>
<dbReference type="Proteomes" id="UP000400981">
    <property type="component" value="Unassembled WGS sequence"/>
</dbReference>
<keyword evidence="6" id="KW-1185">Reference proteome</keyword>
<evidence type="ECO:0000256" key="3">
    <source>
        <dbReference type="ARBA" id="ARBA00023172"/>
    </source>
</evidence>
<dbReference type="Pfam" id="PF13356">
    <property type="entry name" value="Arm-DNA-bind_3"/>
    <property type="match status" value="1"/>
</dbReference>
<name>A0A5E4RDR4_9BURK</name>
<evidence type="ECO:0000313" key="6">
    <source>
        <dbReference type="Proteomes" id="UP000400981"/>
    </source>
</evidence>
<dbReference type="InterPro" id="IPR013762">
    <property type="entry name" value="Integrase-like_cat_sf"/>
</dbReference>
<dbReference type="SUPFAM" id="SSF56349">
    <property type="entry name" value="DNA breaking-rejoining enzymes"/>
    <property type="match status" value="1"/>
</dbReference>
<reference evidence="5 6" key="1">
    <citation type="submission" date="2019-08" db="EMBL/GenBank/DDBJ databases">
        <authorList>
            <person name="Peeters C."/>
        </authorList>
    </citation>
    <scope>NUCLEOTIDE SEQUENCE [LARGE SCALE GENOMIC DNA]</scope>
    <source>
        <strain evidence="5 6">LMG 31012</strain>
    </source>
</reference>
<evidence type="ECO:0000256" key="2">
    <source>
        <dbReference type="ARBA" id="ARBA00022908"/>
    </source>
</evidence>
<dbReference type="RefSeq" id="WP_150587385.1">
    <property type="nucleotide sequence ID" value="NZ_CABPSH010000001.1"/>
</dbReference>
<dbReference type="InterPro" id="IPR011010">
    <property type="entry name" value="DNA_brk_join_enz"/>
</dbReference>
<dbReference type="PROSITE" id="PS51898">
    <property type="entry name" value="TYR_RECOMBINASE"/>
    <property type="match status" value="1"/>
</dbReference>
<accession>A0A5E4RDR4</accession>
<dbReference type="OrthoDB" id="8556969at2"/>
<dbReference type="PANTHER" id="PTHR30629:SF6">
    <property type="entry name" value="PROPHAGE INTEGRASE INTA-RELATED"/>
    <property type="match status" value="1"/>
</dbReference>
<gene>
    <name evidence="5" type="ORF">PEP31012_00062</name>
</gene>
<dbReference type="InterPro" id="IPR050808">
    <property type="entry name" value="Phage_Integrase"/>
</dbReference>
<comment type="similarity">
    <text evidence="1">Belongs to the 'phage' integrase family.</text>
</comment>
<dbReference type="PANTHER" id="PTHR30629">
    <property type="entry name" value="PROPHAGE INTEGRASE"/>
    <property type="match status" value="1"/>
</dbReference>
<evidence type="ECO:0000256" key="1">
    <source>
        <dbReference type="ARBA" id="ARBA00008857"/>
    </source>
</evidence>
<dbReference type="Pfam" id="PF00589">
    <property type="entry name" value="Phage_integrase"/>
    <property type="match status" value="1"/>
</dbReference>
<protein>
    <submittedName>
        <fullName evidence="5">Phage integrase family protein</fullName>
    </submittedName>
</protein>
<dbReference type="EMBL" id="CABPSH010000001">
    <property type="protein sequence ID" value="VVD60219.1"/>
    <property type="molecule type" value="Genomic_DNA"/>
</dbReference>
<keyword evidence="2" id="KW-0229">DNA integration</keyword>
<evidence type="ECO:0000259" key="4">
    <source>
        <dbReference type="PROSITE" id="PS51898"/>
    </source>
</evidence>
<organism evidence="5 6">
    <name type="scientific">Pandoraea eparura</name>
    <dbReference type="NCBI Taxonomy" id="2508291"/>
    <lineage>
        <taxon>Bacteria</taxon>
        <taxon>Pseudomonadati</taxon>
        <taxon>Pseudomonadota</taxon>
        <taxon>Betaproteobacteria</taxon>
        <taxon>Burkholderiales</taxon>
        <taxon>Burkholderiaceae</taxon>
        <taxon>Pandoraea</taxon>
    </lineage>
</organism>
<dbReference type="InterPro" id="IPR038488">
    <property type="entry name" value="Integrase_DNA-bd_sf"/>
</dbReference>
<feature type="domain" description="Tyr recombinase" evidence="4">
    <location>
        <begin position="233"/>
        <end position="405"/>
    </location>
</feature>
<dbReference type="Gene3D" id="1.10.443.10">
    <property type="entry name" value="Intergrase catalytic core"/>
    <property type="match status" value="1"/>
</dbReference>
<evidence type="ECO:0000313" key="5">
    <source>
        <dbReference type="EMBL" id="VVD60219.1"/>
    </source>
</evidence>
<dbReference type="AlphaFoldDB" id="A0A5E4RDR4"/>
<keyword evidence="3" id="KW-0233">DNA recombination</keyword>
<sequence length="423" mass="47642">MNKVNFTSERVANFSSEPGKQQTLHWDAKIPGLGVRVTSNGAKSFIFEGRLNGKTIRITIGDTRTWTIAKAQTEATRLKLLTDQGRDPRAEKAEAQAAARTAELQMKREQATVAQAWAKYLEANKSNWGERHLQDHINLAQPGGGAKIRGKGLTRPGPLAPLMQLRLAELTPDTVSKWLATESADRPTGAEQSYRKLRAFLRWCDEQPAFASIAHAKACSARAVKESVPRPQVKTDCLQREQLKLWFAEVRKIPNPVISAYLQALLITGARREELAQLKWTDVDFQWGSLSLADKIEAAGRVIPLTPYVAQMLEQLPRINEWVFSSPTAEDGRIVEPRKAHMKALNHAKLPHISVHGLRRSFGTLCEWIEMPAGVSAQIMGHKPSALAEKHYRRRPLDMLRMWHKRIENWILEQASIRLETES</sequence>
<dbReference type="InterPro" id="IPR002104">
    <property type="entry name" value="Integrase_catalytic"/>
</dbReference>
<dbReference type="InterPro" id="IPR025166">
    <property type="entry name" value="Integrase_DNA_bind_dom"/>
</dbReference>